<protein>
    <submittedName>
        <fullName evidence="3">Glycosyltransferase family 4 protein</fullName>
    </submittedName>
</protein>
<proteinExistence type="predicted"/>
<dbReference type="SUPFAM" id="SSF53756">
    <property type="entry name" value="UDP-Glycosyltransferase/glycogen phosphorylase"/>
    <property type="match status" value="1"/>
</dbReference>
<keyword evidence="1 3" id="KW-0808">Transferase</keyword>
<dbReference type="InterPro" id="IPR001296">
    <property type="entry name" value="Glyco_trans_1"/>
</dbReference>
<dbReference type="PANTHER" id="PTHR46401">
    <property type="entry name" value="GLYCOSYLTRANSFERASE WBBK-RELATED"/>
    <property type="match status" value="1"/>
</dbReference>
<dbReference type="PANTHER" id="PTHR46401:SF2">
    <property type="entry name" value="GLYCOSYLTRANSFERASE WBBK-RELATED"/>
    <property type="match status" value="1"/>
</dbReference>
<feature type="domain" description="Glycosyl transferase family 1" evidence="2">
    <location>
        <begin position="197"/>
        <end position="337"/>
    </location>
</feature>
<keyword evidence="4" id="KW-1185">Reference proteome</keyword>
<reference evidence="3 4" key="1">
    <citation type="journal article" date="1994" name="Int. J. Syst. Bacteriol.">
        <title>Phylogenetic positions of novel aerobic, bacteriochlorophyll a-containing bacteria and description of Roseococcus thiosulfatophilus gen. nov., sp. nov., Erythromicrobium ramosum gen. nov., sp. nov., and Erythrobacter litoralis sp. nov.</title>
        <authorList>
            <person name="Yurkov V."/>
            <person name="Stackebrandt E."/>
            <person name="Holmes A."/>
            <person name="Fuerst J.A."/>
            <person name="Hugenholtz P."/>
            <person name="Golecki J."/>
            <person name="Gad'on N."/>
            <person name="Gorlenko V.M."/>
            <person name="Kompantseva E.I."/>
            <person name="Drews G."/>
        </authorList>
    </citation>
    <scope>NUCLEOTIDE SEQUENCE [LARGE SCALE GENOMIC DNA]</scope>
    <source>
        <strain evidence="3 4">KR-99</strain>
    </source>
</reference>
<dbReference type="Pfam" id="PF00534">
    <property type="entry name" value="Glycos_transf_1"/>
    <property type="match status" value="1"/>
</dbReference>
<dbReference type="GO" id="GO:0016757">
    <property type="term" value="F:glycosyltransferase activity"/>
    <property type="evidence" value="ECO:0007669"/>
    <property type="project" value="InterPro"/>
</dbReference>
<gene>
    <name evidence="3" type="ORF">FG486_17880</name>
</gene>
<evidence type="ECO:0000256" key="1">
    <source>
        <dbReference type="ARBA" id="ARBA00022679"/>
    </source>
</evidence>
<name>A0A7V8RGY6_9SPHN</name>
<comment type="caution">
    <text evidence="3">The sequence shown here is derived from an EMBL/GenBank/DDBJ whole genome shotgun (WGS) entry which is preliminary data.</text>
</comment>
<dbReference type="GO" id="GO:0009103">
    <property type="term" value="P:lipopolysaccharide biosynthetic process"/>
    <property type="evidence" value="ECO:0007669"/>
    <property type="project" value="TreeGrafter"/>
</dbReference>
<dbReference type="AlphaFoldDB" id="A0A7V8RGY6"/>
<dbReference type="Gene3D" id="3.40.50.2000">
    <property type="entry name" value="Glycogen Phosphorylase B"/>
    <property type="match status" value="2"/>
</dbReference>
<organism evidence="3 4">
    <name type="scientific">Sphingomonas ursincola</name>
    <dbReference type="NCBI Taxonomy" id="56361"/>
    <lineage>
        <taxon>Bacteria</taxon>
        <taxon>Pseudomonadati</taxon>
        <taxon>Pseudomonadota</taxon>
        <taxon>Alphaproteobacteria</taxon>
        <taxon>Sphingomonadales</taxon>
        <taxon>Sphingomonadaceae</taxon>
        <taxon>Sphingomonas</taxon>
    </lineage>
</organism>
<sequence length="365" mass="41049">MSFPVVVRRWPDAMTVSLDSIIFGLQRFGGISTYWHQLLMHWSPDFGHDCEVVLPNPVISGLQLAPELDRLPVAHDPRNIRIARYLRAAPTACSIQHSSYYRAPASRRTASVMTVYDFIYERYRTGLARQVHGIQKSRALHRADVILSISHSTRSDLLDRYPRIDPARVLVTHLAHDADVFRPLNADEERDSALADQVLFVGQRAGYKQFALAVDALRTLPDLKLLIVGPPLTPEEEQSLEAALPGRYRYQDGVSNDALRRIYAQCFALIYPSDYEGFGLPVLEAMACGAPVVCSHVSSIPEVGGDAALYAERQHGEAYAAQLSALFDSEFNRRVRIDSLANAERFSWRRCFSETAEAYRQLSSR</sequence>
<dbReference type="EMBL" id="VDES01000006">
    <property type="protein sequence ID" value="MBA1376216.1"/>
    <property type="molecule type" value="Genomic_DNA"/>
</dbReference>
<evidence type="ECO:0000259" key="2">
    <source>
        <dbReference type="Pfam" id="PF00534"/>
    </source>
</evidence>
<dbReference type="Proteomes" id="UP000589292">
    <property type="component" value="Unassembled WGS sequence"/>
</dbReference>
<evidence type="ECO:0000313" key="4">
    <source>
        <dbReference type="Proteomes" id="UP000589292"/>
    </source>
</evidence>
<dbReference type="CDD" id="cd03809">
    <property type="entry name" value="GT4_MtfB-like"/>
    <property type="match status" value="1"/>
</dbReference>
<accession>A0A7V8RGY6</accession>
<evidence type="ECO:0000313" key="3">
    <source>
        <dbReference type="EMBL" id="MBA1376216.1"/>
    </source>
</evidence>